<evidence type="ECO:0000259" key="9">
    <source>
        <dbReference type="Pfam" id="PF17766"/>
    </source>
</evidence>
<keyword evidence="6 8" id="KW-0408">Iron</keyword>
<dbReference type="CDD" id="cd11064">
    <property type="entry name" value="CYP86A"/>
    <property type="match status" value="1"/>
</dbReference>
<comment type="similarity">
    <text evidence="2">Belongs to the cytochrome P450 family.</text>
</comment>
<keyword evidence="5" id="KW-0560">Oxidoreductase</keyword>
<name>A0A7J8NWN6_GOSRA</name>
<keyword evidence="4 8" id="KW-0479">Metal-binding</keyword>
<protein>
    <recommendedName>
        <fullName evidence="9">Subtilisin-like protease fibronectin type-III domain-containing protein</fullName>
    </recommendedName>
</protein>
<dbReference type="Pfam" id="PF17766">
    <property type="entry name" value="fn3_6"/>
    <property type="match status" value="1"/>
</dbReference>
<dbReference type="InterPro" id="IPR001128">
    <property type="entry name" value="Cyt_P450"/>
</dbReference>
<dbReference type="GO" id="GO:0016705">
    <property type="term" value="F:oxidoreductase activity, acting on paired donors, with incorporation or reduction of molecular oxygen"/>
    <property type="evidence" value="ECO:0007669"/>
    <property type="project" value="InterPro"/>
</dbReference>
<evidence type="ECO:0000256" key="2">
    <source>
        <dbReference type="ARBA" id="ARBA00010617"/>
    </source>
</evidence>
<feature type="domain" description="Subtilisin-like protease fibronectin type-III" evidence="9">
    <location>
        <begin position="421"/>
        <end position="522"/>
    </location>
</feature>
<evidence type="ECO:0000313" key="11">
    <source>
        <dbReference type="Proteomes" id="UP000593578"/>
    </source>
</evidence>
<dbReference type="Proteomes" id="UP000593578">
    <property type="component" value="Unassembled WGS sequence"/>
</dbReference>
<organism evidence="10 11">
    <name type="scientific">Gossypium raimondii</name>
    <name type="common">Peruvian cotton</name>
    <name type="synonym">Gossypium klotzschianum subsp. raimondii</name>
    <dbReference type="NCBI Taxonomy" id="29730"/>
    <lineage>
        <taxon>Eukaryota</taxon>
        <taxon>Viridiplantae</taxon>
        <taxon>Streptophyta</taxon>
        <taxon>Embryophyta</taxon>
        <taxon>Tracheophyta</taxon>
        <taxon>Spermatophyta</taxon>
        <taxon>Magnoliopsida</taxon>
        <taxon>eudicotyledons</taxon>
        <taxon>Gunneridae</taxon>
        <taxon>Pentapetalae</taxon>
        <taxon>rosids</taxon>
        <taxon>malvids</taxon>
        <taxon>Malvales</taxon>
        <taxon>Malvaceae</taxon>
        <taxon>Malvoideae</taxon>
        <taxon>Gossypium</taxon>
    </lineage>
</organism>
<dbReference type="PRINTS" id="PR00385">
    <property type="entry name" value="P450"/>
</dbReference>
<dbReference type="EMBL" id="JABEZZ010000002">
    <property type="protein sequence ID" value="MBA0581397.1"/>
    <property type="molecule type" value="Genomic_DNA"/>
</dbReference>
<gene>
    <name evidence="10" type="ORF">Gorai_023576</name>
</gene>
<dbReference type="InterPro" id="IPR036396">
    <property type="entry name" value="Cyt_P450_sf"/>
</dbReference>
<evidence type="ECO:0000313" key="10">
    <source>
        <dbReference type="EMBL" id="MBA0581397.1"/>
    </source>
</evidence>
<keyword evidence="3 8" id="KW-0349">Heme</keyword>
<dbReference type="GO" id="GO:0005506">
    <property type="term" value="F:iron ion binding"/>
    <property type="evidence" value="ECO:0007669"/>
    <property type="project" value="InterPro"/>
</dbReference>
<dbReference type="InterPro" id="IPR002401">
    <property type="entry name" value="Cyt_P450_E_grp-I"/>
</dbReference>
<dbReference type="Pfam" id="PF00067">
    <property type="entry name" value="p450"/>
    <property type="match status" value="1"/>
</dbReference>
<proteinExistence type="inferred from homology"/>
<dbReference type="GO" id="GO:0020037">
    <property type="term" value="F:heme binding"/>
    <property type="evidence" value="ECO:0007669"/>
    <property type="project" value="InterPro"/>
</dbReference>
<dbReference type="InterPro" id="IPR041469">
    <property type="entry name" value="Subtilisin-like_FN3"/>
</dbReference>
<accession>A0A7J8NWN6</accession>
<evidence type="ECO:0000256" key="7">
    <source>
        <dbReference type="ARBA" id="ARBA00023033"/>
    </source>
</evidence>
<evidence type="ECO:0000256" key="3">
    <source>
        <dbReference type="ARBA" id="ARBA00022617"/>
    </source>
</evidence>
<feature type="binding site" description="axial binding residue" evidence="8">
    <location>
        <position position="345"/>
    </location>
    <ligand>
        <name>heme</name>
        <dbReference type="ChEBI" id="CHEBI:30413"/>
    </ligand>
    <ligandPart>
        <name>Fe</name>
        <dbReference type="ChEBI" id="CHEBI:18248"/>
    </ligandPart>
</feature>
<keyword evidence="7" id="KW-0503">Monooxygenase</keyword>
<evidence type="ECO:0000256" key="1">
    <source>
        <dbReference type="ARBA" id="ARBA00001971"/>
    </source>
</evidence>
<evidence type="ECO:0000256" key="5">
    <source>
        <dbReference type="ARBA" id="ARBA00023002"/>
    </source>
</evidence>
<evidence type="ECO:0000256" key="6">
    <source>
        <dbReference type="ARBA" id="ARBA00023004"/>
    </source>
</evidence>
<dbReference type="Gene3D" id="2.60.40.2310">
    <property type="match status" value="1"/>
</dbReference>
<dbReference type="GO" id="GO:0004497">
    <property type="term" value="F:monooxygenase activity"/>
    <property type="evidence" value="ECO:0007669"/>
    <property type="project" value="UniProtKB-KW"/>
</dbReference>
<dbReference type="PRINTS" id="PR00463">
    <property type="entry name" value="EP450I"/>
</dbReference>
<dbReference type="Gene3D" id="1.10.630.10">
    <property type="entry name" value="Cytochrome P450"/>
    <property type="match status" value="1"/>
</dbReference>
<dbReference type="SUPFAM" id="SSF48264">
    <property type="entry name" value="Cytochrome P450"/>
    <property type="match status" value="1"/>
</dbReference>
<sequence length="526" mass="59622">MLKTKFHNFPKGKPFSIILGDFLGRGIFNVDGDSWKFQKNMASMELGKTSTCCYVFDIINCEIKTRLVPLLSKQDQVLDLQDVFKRFSFDVICWFSFGIDPSCLELSLPMSKLAMAFDLASKLSAERAMNVSPLVWKIKRALNLGSEKELKRAIERINLLAKEVIRQRRKTGFLNSNDLLSRFMSIINDETYLRDIIISFLLAGRDTVASGLTSLFWLLSKHSNVVSAIKQEADRIIGENKELTCFDQMKELHYLQATVYESMRLYPPIQFDSKFCQNDDVLPDGSVLKKGTRVTYHPYAMGRIEEIWGEDCLEFKPERWLKHDGVFSPGNPFKYPIFQAGFRVCLGKEMALLEMKTVTLSLIRRFRIQLLTPPSPDQHPRFLPGLTATFSDGLPVLGTIPEPSLYSLVARKKPGRGIDGLNYPSMHAYLNGTNPNISAVFHRIVTNVEEGDLEYNVKVASPKELSVVVIPKMFKFNGINQNKTFRVLVKGGESMMNGTEVVSATLEWNSNKGHSVKSPIVVFKQQ</sequence>
<comment type="cofactor">
    <cofactor evidence="1 8">
        <name>heme</name>
        <dbReference type="ChEBI" id="CHEBI:30413"/>
    </cofactor>
</comment>
<dbReference type="AlphaFoldDB" id="A0A7J8NWN6"/>
<evidence type="ECO:0000256" key="8">
    <source>
        <dbReference type="PIRSR" id="PIRSR602401-1"/>
    </source>
</evidence>
<evidence type="ECO:0000256" key="4">
    <source>
        <dbReference type="ARBA" id="ARBA00022723"/>
    </source>
</evidence>
<dbReference type="PANTHER" id="PTHR24296">
    <property type="entry name" value="CYTOCHROME P450"/>
    <property type="match status" value="1"/>
</dbReference>
<comment type="caution">
    <text evidence="10">The sequence shown here is derived from an EMBL/GenBank/DDBJ whole genome shotgun (WGS) entry which is preliminary data.</text>
</comment>
<reference evidence="10 11" key="1">
    <citation type="journal article" date="2019" name="Genome Biol. Evol.">
        <title>Insights into the evolution of the New World diploid cottons (Gossypium, subgenus Houzingenia) based on genome sequencing.</title>
        <authorList>
            <person name="Grover C.E."/>
            <person name="Arick M.A. 2nd"/>
            <person name="Thrash A."/>
            <person name="Conover J.L."/>
            <person name="Sanders W.S."/>
            <person name="Peterson D.G."/>
            <person name="Frelichowski J.E."/>
            <person name="Scheffler J.A."/>
            <person name="Scheffler B.E."/>
            <person name="Wendel J.F."/>
        </authorList>
    </citation>
    <scope>NUCLEOTIDE SEQUENCE [LARGE SCALE GENOMIC DNA]</scope>
    <source>
        <strain evidence="10">8</strain>
        <tissue evidence="10">Leaf</tissue>
    </source>
</reference>